<dbReference type="Proteomes" id="UP001597211">
    <property type="component" value="Unassembled WGS sequence"/>
</dbReference>
<keyword evidence="2" id="KW-1277">Toxin-antitoxin system</keyword>
<dbReference type="PANTHER" id="PTHR33755">
    <property type="entry name" value="TOXIN PARE1-RELATED"/>
    <property type="match status" value="1"/>
</dbReference>
<accession>A0ABW3S647</accession>
<protein>
    <submittedName>
        <fullName evidence="3">Type II toxin-antitoxin system RelE/ParE family toxin</fullName>
    </submittedName>
</protein>
<dbReference type="RefSeq" id="WP_240267385.1">
    <property type="nucleotide sequence ID" value="NZ_JAKSXN010000001.1"/>
</dbReference>
<comment type="similarity">
    <text evidence="1">Belongs to the RelE toxin family.</text>
</comment>
<dbReference type="InterPro" id="IPR007712">
    <property type="entry name" value="RelE/ParE_toxin"/>
</dbReference>
<sequence>MAKLTWSPRSLNDLEILHEYIKQDSEENAGDFIRQLITATVDITKFPLAGRKVPEYKEHRIREKLYKNYRNIYRINTDGIEVLTVLHQTRRLHK</sequence>
<gene>
    <name evidence="3" type="ORF">ACFQ2Z_02500</name>
</gene>
<evidence type="ECO:0000256" key="1">
    <source>
        <dbReference type="ARBA" id="ARBA00006226"/>
    </source>
</evidence>
<evidence type="ECO:0000256" key="2">
    <source>
        <dbReference type="ARBA" id="ARBA00022649"/>
    </source>
</evidence>
<organism evidence="3 4">
    <name type="scientific">Paenibacillus timonensis</name>
    <dbReference type="NCBI Taxonomy" id="225915"/>
    <lineage>
        <taxon>Bacteria</taxon>
        <taxon>Bacillati</taxon>
        <taxon>Bacillota</taxon>
        <taxon>Bacilli</taxon>
        <taxon>Bacillales</taxon>
        <taxon>Paenibacillaceae</taxon>
        <taxon>Paenibacillus</taxon>
    </lineage>
</organism>
<dbReference type="Pfam" id="PF05016">
    <property type="entry name" value="ParE_toxin"/>
    <property type="match status" value="1"/>
</dbReference>
<dbReference type="InterPro" id="IPR035093">
    <property type="entry name" value="RelE/ParE_toxin_dom_sf"/>
</dbReference>
<proteinExistence type="inferred from homology"/>
<name>A0ABW3S647_9BACL</name>
<comment type="caution">
    <text evidence="3">The sequence shown here is derived from an EMBL/GenBank/DDBJ whole genome shotgun (WGS) entry which is preliminary data.</text>
</comment>
<dbReference type="Gene3D" id="3.30.2310.20">
    <property type="entry name" value="RelE-like"/>
    <property type="match status" value="1"/>
</dbReference>
<evidence type="ECO:0000313" key="3">
    <source>
        <dbReference type="EMBL" id="MFD1180219.1"/>
    </source>
</evidence>
<keyword evidence="4" id="KW-1185">Reference proteome</keyword>
<reference evidence="4" key="1">
    <citation type="journal article" date="2019" name="Int. J. Syst. Evol. Microbiol.">
        <title>The Global Catalogue of Microorganisms (GCM) 10K type strain sequencing project: providing services to taxonomists for standard genome sequencing and annotation.</title>
        <authorList>
            <consortium name="The Broad Institute Genomics Platform"/>
            <consortium name="The Broad Institute Genome Sequencing Center for Infectious Disease"/>
            <person name="Wu L."/>
            <person name="Ma J."/>
        </authorList>
    </citation>
    <scope>NUCLEOTIDE SEQUENCE [LARGE SCALE GENOMIC DNA]</scope>
    <source>
        <strain evidence="4">CCUG 48216</strain>
    </source>
</reference>
<dbReference type="EMBL" id="JBHTKZ010000002">
    <property type="protein sequence ID" value="MFD1180219.1"/>
    <property type="molecule type" value="Genomic_DNA"/>
</dbReference>
<dbReference type="InterPro" id="IPR051803">
    <property type="entry name" value="TA_system_RelE-like_toxin"/>
</dbReference>
<evidence type="ECO:0000313" key="4">
    <source>
        <dbReference type="Proteomes" id="UP001597211"/>
    </source>
</evidence>